<keyword evidence="6" id="KW-0411">Iron-sulfur</keyword>
<name>A0A5J5HR18_9BACI</name>
<protein>
    <submittedName>
        <fullName evidence="7">Radical SAM protein</fullName>
    </submittedName>
</protein>
<keyword evidence="4" id="KW-0479">Metal-binding</keyword>
<dbReference type="Pfam" id="PF13353">
    <property type="entry name" value="Fer4_12"/>
    <property type="match status" value="1"/>
</dbReference>
<dbReference type="GO" id="GO:0046872">
    <property type="term" value="F:metal ion binding"/>
    <property type="evidence" value="ECO:0007669"/>
    <property type="project" value="UniProtKB-KW"/>
</dbReference>
<dbReference type="Gene3D" id="3.20.20.70">
    <property type="entry name" value="Aldolase class I"/>
    <property type="match status" value="1"/>
</dbReference>
<dbReference type="SUPFAM" id="SSF102114">
    <property type="entry name" value="Radical SAM enzymes"/>
    <property type="match status" value="1"/>
</dbReference>
<dbReference type="EMBL" id="VYKL01000018">
    <property type="protein sequence ID" value="KAA9023918.1"/>
    <property type="molecule type" value="Genomic_DNA"/>
</dbReference>
<keyword evidence="8" id="KW-1185">Reference proteome</keyword>
<dbReference type="InterPro" id="IPR007197">
    <property type="entry name" value="rSAM"/>
</dbReference>
<dbReference type="SFLD" id="SFLDG01063">
    <property type="entry name" value="activating_enzymes__group_1"/>
    <property type="match status" value="1"/>
</dbReference>
<dbReference type="PANTHER" id="PTHR30352:SF2">
    <property type="entry name" value="ANAEROBIC RIBONUCLEOSIDE-TRIPHOSPHATE REDUCTASE-ACTIVATING PROTEIN"/>
    <property type="match status" value="1"/>
</dbReference>
<comment type="caution">
    <text evidence="7">The sequence shown here is derived from an EMBL/GenBank/DDBJ whole genome shotgun (WGS) entry which is preliminary data.</text>
</comment>
<evidence type="ECO:0000313" key="8">
    <source>
        <dbReference type="Proteomes" id="UP000326671"/>
    </source>
</evidence>
<evidence type="ECO:0000313" key="7">
    <source>
        <dbReference type="EMBL" id="KAA9023918.1"/>
    </source>
</evidence>
<dbReference type="SFLD" id="SFLDF00299">
    <property type="entry name" value="anaerobic_ribonucleoside-triph"/>
    <property type="match status" value="1"/>
</dbReference>
<sequence>MINVVNELQIDRIFYPVKTLGYGSRIAIWTIGCHHACYNCSNPELWKKQPEKDISLKKLFETFELIKGAVDGLTISGGEPFEQPEELYELVREFSENYSQDILIYSGYTMEQLQNKNNPVIDGILSTIAVLIDGKYIEKLNDNLPLRGSSNQRIHLLKHSYRDRYLPLLEGNRTVQTIINQDELFTIGIPVKGYRDYLEVNLNKQYGIQMSGTDER</sequence>
<keyword evidence="2" id="KW-0004">4Fe-4S</keyword>
<dbReference type="GO" id="GO:0051539">
    <property type="term" value="F:4 iron, 4 sulfur cluster binding"/>
    <property type="evidence" value="ECO:0007669"/>
    <property type="project" value="UniProtKB-KW"/>
</dbReference>
<dbReference type="GO" id="GO:0004748">
    <property type="term" value="F:ribonucleoside-diphosphate reductase activity, thioredoxin disulfide as acceptor"/>
    <property type="evidence" value="ECO:0007669"/>
    <property type="project" value="TreeGrafter"/>
</dbReference>
<evidence type="ECO:0000256" key="4">
    <source>
        <dbReference type="ARBA" id="ARBA00022723"/>
    </source>
</evidence>
<organism evidence="7 8">
    <name type="scientific">Niallia endozanthoxylica</name>
    <dbReference type="NCBI Taxonomy" id="2036016"/>
    <lineage>
        <taxon>Bacteria</taxon>
        <taxon>Bacillati</taxon>
        <taxon>Bacillota</taxon>
        <taxon>Bacilli</taxon>
        <taxon>Bacillales</taxon>
        <taxon>Bacillaceae</taxon>
        <taxon>Niallia</taxon>
    </lineage>
</organism>
<keyword evidence="3" id="KW-0949">S-adenosyl-L-methionine</keyword>
<dbReference type="InterPro" id="IPR013785">
    <property type="entry name" value="Aldolase_TIM"/>
</dbReference>
<evidence type="ECO:0000256" key="3">
    <source>
        <dbReference type="ARBA" id="ARBA00022691"/>
    </source>
</evidence>
<comment type="cofactor">
    <cofactor evidence="1">
        <name>[4Fe-4S] cluster</name>
        <dbReference type="ChEBI" id="CHEBI:49883"/>
    </cofactor>
</comment>
<reference evidence="7 8" key="1">
    <citation type="submission" date="2019-09" db="EMBL/GenBank/DDBJ databases">
        <title>Whole genome sequences of isolates from the Mars Exploration Rovers.</title>
        <authorList>
            <person name="Seuylemezian A."/>
            <person name="Vaishampayan P."/>
        </authorList>
    </citation>
    <scope>NUCLEOTIDE SEQUENCE [LARGE SCALE GENOMIC DNA]</scope>
    <source>
        <strain evidence="7 8">MER_TA_151</strain>
    </source>
</reference>
<dbReference type="GO" id="GO:0043365">
    <property type="term" value="F:[formate-C-acetyltransferase]-activating enzyme activity"/>
    <property type="evidence" value="ECO:0007669"/>
    <property type="project" value="InterPro"/>
</dbReference>
<dbReference type="SFLD" id="SFLDS00029">
    <property type="entry name" value="Radical_SAM"/>
    <property type="match status" value="1"/>
</dbReference>
<dbReference type="SFLD" id="SFLDG01066">
    <property type="entry name" value="organic_radical-activating_enz"/>
    <property type="match status" value="1"/>
</dbReference>
<dbReference type="OrthoDB" id="9782387at2"/>
<dbReference type="AlphaFoldDB" id="A0A5J5HR18"/>
<dbReference type="InterPro" id="IPR058240">
    <property type="entry name" value="rSAM_sf"/>
</dbReference>
<dbReference type="InterPro" id="IPR034457">
    <property type="entry name" value="Organic_radical-activating"/>
</dbReference>
<evidence type="ECO:0000256" key="1">
    <source>
        <dbReference type="ARBA" id="ARBA00001966"/>
    </source>
</evidence>
<dbReference type="Proteomes" id="UP000326671">
    <property type="component" value="Unassembled WGS sequence"/>
</dbReference>
<evidence type="ECO:0000256" key="2">
    <source>
        <dbReference type="ARBA" id="ARBA00022485"/>
    </source>
</evidence>
<evidence type="ECO:0000256" key="5">
    <source>
        <dbReference type="ARBA" id="ARBA00023004"/>
    </source>
</evidence>
<gene>
    <name evidence="7" type="ORF">F4V44_12335</name>
</gene>
<dbReference type="InterPro" id="IPR012837">
    <property type="entry name" value="NrdG"/>
</dbReference>
<proteinExistence type="predicted"/>
<accession>A0A5J5HR18</accession>
<evidence type="ECO:0000256" key="6">
    <source>
        <dbReference type="ARBA" id="ARBA00023014"/>
    </source>
</evidence>
<dbReference type="CDD" id="cd01335">
    <property type="entry name" value="Radical_SAM"/>
    <property type="match status" value="1"/>
</dbReference>
<keyword evidence="5" id="KW-0408">Iron</keyword>
<dbReference type="PANTHER" id="PTHR30352">
    <property type="entry name" value="PYRUVATE FORMATE-LYASE-ACTIVATING ENZYME"/>
    <property type="match status" value="1"/>
</dbReference>